<protein>
    <submittedName>
        <fullName evidence="2">Uncharacterized protein</fullName>
    </submittedName>
</protein>
<reference evidence="2" key="2">
    <citation type="submission" date="2020-05" db="UniProtKB">
        <authorList>
            <consortium name="EnsemblMetazoa"/>
        </authorList>
    </citation>
    <scope>IDENTIFICATION</scope>
    <source>
        <strain evidence="2">IAEA</strain>
    </source>
</reference>
<feature type="compositionally biased region" description="Polar residues" evidence="1">
    <location>
        <begin position="14"/>
        <end position="28"/>
    </location>
</feature>
<feature type="region of interest" description="Disordered" evidence="1">
    <location>
        <begin position="14"/>
        <end position="83"/>
    </location>
</feature>
<feature type="region of interest" description="Disordered" evidence="1">
    <location>
        <begin position="95"/>
        <end position="133"/>
    </location>
</feature>
<dbReference type="STRING" id="7398.A0A1B0A5Y7"/>
<keyword evidence="3" id="KW-1185">Reference proteome</keyword>
<organism evidence="2 3">
    <name type="scientific">Glossina pallidipes</name>
    <name type="common">Tsetse fly</name>
    <dbReference type="NCBI Taxonomy" id="7398"/>
    <lineage>
        <taxon>Eukaryota</taxon>
        <taxon>Metazoa</taxon>
        <taxon>Ecdysozoa</taxon>
        <taxon>Arthropoda</taxon>
        <taxon>Hexapoda</taxon>
        <taxon>Insecta</taxon>
        <taxon>Pterygota</taxon>
        <taxon>Neoptera</taxon>
        <taxon>Endopterygota</taxon>
        <taxon>Diptera</taxon>
        <taxon>Brachycera</taxon>
        <taxon>Muscomorpha</taxon>
        <taxon>Hippoboscoidea</taxon>
        <taxon>Glossinidae</taxon>
        <taxon>Glossina</taxon>
    </lineage>
</organism>
<proteinExistence type="predicted"/>
<feature type="compositionally biased region" description="Polar residues" evidence="1">
    <location>
        <begin position="100"/>
        <end position="116"/>
    </location>
</feature>
<evidence type="ECO:0000313" key="2">
    <source>
        <dbReference type="EnsemblMetazoa" id="GPAI035459-PA"/>
    </source>
</evidence>
<evidence type="ECO:0000256" key="1">
    <source>
        <dbReference type="SAM" id="MobiDB-lite"/>
    </source>
</evidence>
<dbReference type="VEuPathDB" id="VectorBase:GPAI035459"/>
<sequence length="133" mass="14076">MVRSLAQWTKTLSFPSRLSPNRNSKDCSNLNTNTSLLPPPTPPRNKTTNCATSRSSSSTVSTASAASTNSNNNNTNGNNKMPITELEQIIMHSSVCGPMGTTSKSGSKYSVTSTGDYSLYSKPESHGGSVLGR</sequence>
<dbReference type="AlphaFoldDB" id="A0A1B0A5Y7"/>
<reference evidence="3" key="1">
    <citation type="submission" date="2014-03" db="EMBL/GenBank/DDBJ databases">
        <authorList>
            <person name="Aksoy S."/>
            <person name="Warren W."/>
            <person name="Wilson R.K."/>
        </authorList>
    </citation>
    <scope>NUCLEOTIDE SEQUENCE [LARGE SCALE GENOMIC DNA]</scope>
    <source>
        <strain evidence="3">IAEA</strain>
    </source>
</reference>
<accession>A0A1B0A5Y7</accession>
<evidence type="ECO:0000313" key="3">
    <source>
        <dbReference type="Proteomes" id="UP000092445"/>
    </source>
</evidence>
<name>A0A1B0A5Y7_GLOPL</name>
<feature type="compositionally biased region" description="Low complexity" evidence="1">
    <location>
        <begin position="44"/>
        <end position="79"/>
    </location>
</feature>
<dbReference type="EnsemblMetazoa" id="GPAI035459-RA">
    <property type="protein sequence ID" value="GPAI035459-PA"/>
    <property type="gene ID" value="GPAI035459"/>
</dbReference>
<dbReference type="Proteomes" id="UP000092445">
    <property type="component" value="Unassembled WGS sequence"/>
</dbReference>